<organism evidence="3 4">
    <name type="scientific">Parasediminibacterium paludis</name>
    <dbReference type="NCBI Taxonomy" id="908966"/>
    <lineage>
        <taxon>Bacteria</taxon>
        <taxon>Pseudomonadati</taxon>
        <taxon>Bacteroidota</taxon>
        <taxon>Chitinophagia</taxon>
        <taxon>Chitinophagales</taxon>
        <taxon>Chitinophagaceae</taxon>
        <taxon>Parasediminibacterium</taxon>
    </lineage>
</organism>
<dbReference type="InterPro" id="IPR012341">
    <property type="entry name" value="6hp_glycosidase-like_sf"/>
</dbReference>
<dbReference type="InterPro" id="IPR008928">
    <property type="entry name" value="6-hairpin_glycosidase_sf"/>
</dbReference>
<feature type="domain" description="Glycogen debranching enzyme bacterial and archaeal type N-terminal" evidence="2">
    <location>
        <begin position="13"/>
        <end position="231"/>
    </location>
</feature>
<keyword evidence="4" id="KW-1185">Reference proteome</keyword>
<dbReference type="PANTHER" id="PTHR10569:SF2">
    <property type="entry name" value="GLYCOGEN DEBRANCHING ENZYME"/>
    <property type="match status" value="1"/>
</dbReference>
<accession>A0ABV8Q002</accession>
<reference evidence="4" key="1">
    <citation type="journal article" date="2019" name="Int. J. Syst. Evol. Microbiol.">
        <title>The Global Catalogue of Microorganisms (GCM) 10K type strain sequencing project: providing services to taxonomists for standard genome sequencing and annotation.</title>
        <authorList>
            <consortium name="The Broad Institute Genomics Platform"/>
            <consortium name="The Broad Institute Genome Sequencing Center for Infectious Disease"/>
            <person name="Wu L."/>
            <person name="Ma J."/>
        </authorList>
    </citation>
    <scope>NUCLEOTIDE SEQUENCE [LARGE SCALE GENOMIC DNA]</scope>
    <source>
        <strain evidence="4">CECT 8010</strain>
    </source>
</reference>
<dbReference type="SUPFAM" id="SSF48208">
    <property type="entry name" value="Six-hairpin glycosidases"/>
    <property type="match status" value="1"/>
</dbReference>
<dbReference type="Pfam" id="PF12439">
    <property type="entry name" value="GDE_N"/>
    <property type="match status" value="1"/>
</dbReference>
<proteinExistence type="predicted"/>
<dbReference type="Gene3D" id="1.50.10.10">
    <property type="match status" value="1"/>
</dbReference>
<dbReference type="InterPro" id="IPR006451">
    <property type="entry name" value="Glycogen_debranch_arc"/>
</dbReference>
<dbReference type="Proteomes" id="UP001595906">
    <property type="component" value="Unassembled WGS sequence"/>
</dbReference>
<feature type="domain" description="Glycogen debranching enzyme C-terminal" evidence="1">
    <location>
        <begin position="275"/>
        <end position="638"/>
    </location>
</feature>
<comment type="caution">
    <text evidence="3">The sequence shown here is derived from an EMBL/GenBank/DDBJ whole genome shotgun (WGS) entry which is preliminary data.</text>
</comment>
<dbReference type="NCBIfam" id="TIGR01561">
    <property type="entry name" value="gde_arch"/>
    <property type="match status" value="1"/>
</dbReference>
<evidence type="ECO:0000313" key="4">
    <source>
        <dbReference type="Proteomes" id="UP001595906"/>
    </source>
</evidence>
<dbReference type="RefSeq" id="WP_379014481.1">
    <property type="nucleotide sequence ID" value="NZ_JBHSDC010000022.1"/>
</dbReference>
<protein>
    <submittedName>
        <fullName evidence="3">Amylo-alpha-1,6-glucosidase</fullName>
    </submittedName>
</protein>
<dbReference type="Pfam" id="PF06202">
    <property type="entry name" value="GDE_C"/>
    <property type="match status" value="1"/>
</dbReference>
<dbReference type="EMBL" id="JBHSDC010000022">
    <property type="protein sequence ID" value="MFC4232576.1"/>
    <property type="molecule type" value="Genomic_DNA"/>
</dbReference>
<dbReference type="InterPro" id="IPR024742">
    <property type="entry name" value="Glycogen_debranch_N"/>
</dbReference>
<dbReference type="InterPro" id="IPR010401">
    <property type="entry name" value="AGL/Gdb1"/>
</dbReference>
<evidence type="ECO:0000259" key="2">
    <source>
        <dbReference type="Pfam" id="PF12439"/>
    </source>
</evidence>
<evidence type="ECO:0000313" key="3">
    <source>
        <dbReference type="EMBL" id="MFC4232576.1"/>
    </source>
</evidence>
<name>A0ABV8Q002_9BACT</name>
<evidence type="ECO:0000259" key="1">
    <source>
        <dbReference type="Pfam" id="PF06202"/>
    </source>
</evidence>
<dbReference type="InterPro" id="IPR032790">
    <property type="entry name" value="GDE_C"/>
</dbReference>
<gene>
    <name evidence="3" type="ORF">ACFOW1_11775</name>
</gene>
<sequence>MQLNQDIIQIKNKEYIITNGIGGYSSSSLCGMNTRRYHGLLVAALNPPVERYVVVSKIEETIVQNNGEIIHISTNQYPGTFYPNGYIHQYCFTKQPIPTFFYKLDSGLQVEKSICMVQGSNTTIVAYFNSGSVDFELNMNPFYVLRDYHSLNAETQVNAYATEINDNYIAIGYHGMPQKVYCKISNGLFKDSKAIYYNVEYFQEQSRGFDFAENMFSAGSFSTHLKPGESVQIVFSLEEAILQQHPQNLIAEEIIRLQNIAVDEKNTFLKDLIISGNQFIVDRKSTNQKSIIAGYHWFTDWGRDTMIAMRGLTIATGEKEISESILTSFLANLSEGMLPNRFSDKNEAPEYNTADATLWMFVVLYEYYQKFKDLHFIQQYFEQLKEIIIAHINGTRYNIKVNEDGMLYAGEEGVQITWMDAKVGDFVVTPRIGYTVELNMLWYNTLKIFDFFSKALQNTSFTVDTYIDKIENNFHQYFWNDYSFLNDVISADKQADQSFRPNQIYAISLPFTMLNEMEGIMVLHSIKEKLLTNYGLRSLSTDHEKFIAEYKGDSWHRDNAYHQGTVWSFLLPEFCLGWLKQYQYSVTAVKQVRQWIAPLEDHFYNHNGIEAISEIFDGLNPSDGKGCIQQAWSVGMLIKLLKELNNNHE</sequence>
<dbReference type="PANTHER" id="PTHR10569">
    <property type="entry name" value="GLYCOGEN DEBRANCHING ENZYME"/>
    <property type="match status" value="1"/>
</dbReference>